<dbReference type="Gene3D" id="3.40.50.10860">
    <property type="entry name" value="Leucine Dehydrogenase, chain A, domain 1"/>
    <property type="match status" value="1"/>
</dbReference>
<dbReference type="PANTHER" id="PTHR21089:SF1">
    <property type="entry name" value="BIFUNCTIONAL 3-DEHYDROQUINATE DEHYDRATASE_SHIKIMATE DEHYDROGENASE, CHLOROPLASTIC"/>
    <property type="match status" value="1"/>
</dbReference>
<dbReference type="GO" id="GO:0005829">
    <property type="term" value="C:cytosol"/>
    <property type="evidence" value="ECO:0007669"/>
    <property type="project" value="TreeGrafter"/>
</dbReference>
<dbReference type="Proteomes" id="UP000032232">
    <property type="component" value="Unassembled WGS sequence"/>
</dbReference>
<dbReference type="STRING" id="935700.jaqu_30590"/>
<dbReference type="PANTHER" id="PTHR21089">
    <property type="entry name" value="SHIKIMATE DEHYDROGENASE"/>
    <property type="match status" value="1"/>
</dbReference>
<dbReference type="EC" id="1.1.1.-" evidence="2"/>
<evidence type="ECO:0000256" key="1">
    <source>
        <dbReference type="ARBA" id="ARBA00023002"/>
    </source>
</evidence>
<dbReference type="Gene3D" id="3.40.50.720">
    <property type="entry name" value="NAD(P)-binding Rossmann-like Domain"/>
    <property type="match status" value="1"/>
</dbReference>
<dbReference type="SUPFAM" id="SSF53223">
    <property type="entry name" value="Aminoacid dehydrogenase-like, N-terminal domain"/>
    <property type="match status" value="1"/>
</dbReference>
<dbReference type="InterPro" id="IPR022893">
    <property type="entry name" value="Shikimate_DH_fam"/>
</dbReference>
<reference evidence="2 3" key="1">
    <citation type="submission" date="2015-02" db="EMBL/GenBank/DDBJ databases">
        <title>Genome Sequence of Jannaschia aquimarina DSM28248, a member of the Roseobacter clade.</title>
        <authorList>
            <person name="Voget S."/>
            <person name="Daniel R."/>
        </authorList>
    </citation>
    <scope>NUCLEOTIDE SEQUENCE [LARGE SCALE GENOMIC DNA]</scope>
    <source>
        <strain evidence="2 3">GSW-M26</strain>
    </source>
</reference>
<dbReference type="EMBL" id="JYFE01000055">
    <property type="protein sequence ID" value="KIT15236.1"/>
    <property type="molecule type" value="Genomic_DNA"/>
</dbReference>
<gene>
    <name evidence="2" type="primary">aroE_1</name>
    <name evidence="2" type="ORF">jaqu_30590</name>
</gene>
<organism evidence="2 3">
    <name type="scientific">Jannaschia aquimarina</name>
    <dbReference type="NCBI Taxonomy" id="935700"/>
    <lineage>
        <taxon>Bacteria</taxon>
        <taxon>Pseudomonadati</taxon>
        <taxon>Pseudomonadota</taxon>
        <taxon>Alphaproteobacteria</taxon>
        <taxon>Rhodobacterales</taxon>
        <taxon>Roseobacteraceae</taxon>
        <taxon>Jannaschia</taxon>
    </lineage>
</organism>
<dbReference type="GO" id="GO:0019632">
    <property type="term" value="P:shikimate metabolic process"/>
    <property type="evidence" value="ECO:0007669"/>
    <property type="project" value="TreeGrafter"/>
</dbReference>
<keyword evidence="1 2" id="KW-0560">Oxidoreductase</keyword>
<dbReference type="OrthoDB" id="9792692at2"/>
<dbReference type="PATRIC" id="fig|935700.4.peg.3160"/>
<dbReference type="AlphaFoldDB" id="A0A0D1EEA9"/>
<dbReference type="InterPro" id="IPR046346">
    <property type="entry name" value="Aminoacid_DH-like_N_sf"/>
</dbReference>
<comment type="caution">
    <text evidence="2">The sequence shown here is derived from an EMBL/GenBank/DDBJ whole genome shotgun (WGS) entry which is preliminary data.</text>
</comment>
<dbReference type="InterPro" id="IPR036291">
    <property type="entry name" value="NAD(P)-bd_dom_sf"/>
</dbReference>
<sequence>MTTLRIGLIGAHIGASRLSAALRIMCDAHDLTLDFTPIDTAGDPDFDFDDCVASLILDGWTGVTVTHPWKPAAAIWAGEAMVGGARELGAANTLIFAPPSGHNTDHSGFLAAWANVMARPPGRVAVAGAGGVARAVVPALISLGAEVTLWDIHAEAAQDLAARTGATAIPASDVAHAIRTADGLVNCTALGMGDDARSAFDTDLIGPQSWAFDAVYTPTDTPFLRACVRAGLDCLTGFDLFRFMAMDSFAAYTGIVPDPLDTLPRLDRLRPAPIHTTEGA</sequence>
<name>A0A0D1EEA9_9RHOB</name>
<accession>A0A0D1EEA9</accession>
<evidence type="ECO:0000313" key="2">
    <source>
        <dbReference type="EMBL" id="KIT15236.1"/>
    </source>
</evidence>
<dbReference type="GO" id="GO:0004764">
    <property type="term" value="F:shikimate 3-dehydrogenase (NADP+) activity"/>
    <property type="evidence" value="ECO:0007669"/>
    <property type="project" value="InterPro"/>
</dbReference>
<proteinExistence type="predicted"/>
<dbReference type="GO" id="GO:0050661">
    <property type="term" value="F:NADP binding"/>
    <property type="evidence" value="ECO:0007669"/>
    <property type="project" value="TreeGrafter"/>
</dbReference>
<dbReference type="GO" id="GO:0009423">
    <property type="term" value="P:chorismate biosynthetic process"/>
    <property type="evidence" value="ECO:0007669"/>
    <property type="project" value="TreeGrafter"/>
</dbReference>
<evidence type="ECO:0000313" key="3">
    <source>
        <dbReference type="Proteomes" id="UP000032232"/>
    </source>
</evidence>
<dbReference type="SUPFAM" id="SSF51735">
    <property type="entry name" value="NAD(P)-binding Rossmann-fold domains"/>
    <property type="match status" value="1"/>
</dbReference>
<keyword evidence="3" id="KW-1185">Reference proteome</keyword>
<dbReference type="RefSeq" id="WP_043919839.1">
    <property type="nucleotide sequence ID" value="NZ_FZPF01000011.1"/>
</dbReference>
<protein>
    <submittedName>
        <fullName evidence="2">AroE_1 protein</fullName>
        <ecNumber evidence="2">1.1.1.-</ecNumber>
    </submittedName>
</protein>